<accession>I7J6F5</accession>
<dbReference type="Proteomes" id="UP000002899">
    <property type="component" value="Chromosome II"/>
</dbReference>
<dbReference type="UniPathway" id="UPA00109">
    <property type="reaction ID" value="UER00189"/>
</dbReference>
<sequence length="253" mass="28198">MKPYWIGGNWKCNGNKKLIGTILSNLEKSTFNNEKIDVVVFPTSLHVEHVIGKIDKRCSVGVQNLSQPKPGAFTGELEVGMVKEIGAKWVLVGHSERRKYFHESDQVVAEKVQIALDNNFNVAICIGESLEERDAGATFDVITIQLKKVCDKIHNWRNVVIAYEPIWAIGTGVVATMDQVQEVHQFIRRYLVEYAGKETEEVKIVYGGSVNAKNCQELSSCPEINGFLVGGASLLPDFTTIIEIFLREKSSLS</sequence>
<dbReference type="GO" id="GO:0004807">
    <property type="term" value="F:triose-phosphate isomerase activity"/>
    <property type="evidence" value="ECO:0007669"/>
    <property type="project" value="UniProtKB-EC"/>
</dbReference>
<keyword evidence="7 10" id="KW-0413">Isomerase</keyword>
<dbReference type="FunFam" id="3.20.20.70:FF:000016">
    <property type="entry name" value="Triosephosphate isomerase"/>
    <property type="match status" value="1"/>
</dbReference>
<dbReference type="KEGG" id="bmic:BMR1_02g02945"/>
<organism evidence="11 12">
    <name type="scientific">Babesia microti (strain RI)</name>
    <dbReference type="NCBI Taxonomy" id="1133968"/>
    <lineage>
        <taxon>Eukaryota</taxon>
        <taxon>Sar</taxon>
        <taxon>Alveolata</taxon>
        <taxon>Apicomplexa</taxon>
        <taxon>Aconoidasida</taxon>
        <taxon>Piroplasmida</taxon>
        <taxon>Babesiidae</taxon>
        <taxon>Babesia</taxon>
    </lineage>
</organism>
<dbReference type="SUPFAM" id="SSF51351">
    <property type="entry name" value="Triosephosphate isomerase (TIM)"/>
    <property type="match status" value="1"/>
</dbReference>
<gene>
    <name evidence="11" type="ORF">BMR1_02g02945</name>
</gene>
<dbReference type="InterPro" id="IPR022896">
    <property type="entry name" value="TrioseP_Isoase_bac/euk"/>
</dbReference>
<keyword evidence="12" id="KW-1185">Reference proteome</keyword>
<comment type="subunit">
    <text evidence="4">Homodimer.</text>
</comment>
<dbReference type="VEuPathDB" id="PiroplasmaDB:BMR1_02g02945"/>
<evidence type="ECO:0000313" key="12">
    <source>
        <dbReference type="Proteomes" id="UP000002899"/>
    </source>
</evidence>
<dbReference type="EMBL" id="FO082872">
    <property type="protein sequence ID" value="CCF73742.1"/>
    <property type="molecule type" value="Genomic_DNA"/>
</dbReference>
<dbReference type="InterPro" id="IPR000652">
    <property type="entry name" value="Triosephosphate_isomerase"/>
</dbReference>
<evidence type="ECO:0000256" key="7">
    <source>
        <dbReference type="ARBA" id="ARBA00023235"/>
    </source>
</evidence>
<name>I7J6F5_BABMR</name>
<evidence type="ECO:0000256" key="3">
    <source>
        <dbReference type="ARBA" id="ARBA00007422"/>
    </source>
</evidence>
<evidence type="ECO:0000256" key="1">
    <source>
        <dbReference type="ARBA" id="ARBA00004680"/>
    </source>
</evidence>
<dbReference type="OrthoDB" id="6715177at2759"/>
<comment type="pathway">
    <text evidence="2 10">Carbohydrate biosynthesis; gluconeogenesis.</text>
</comment>
<evidence type="ECO:0000256" key="8">
    <source>
        <dbReference type="ARBA" id="ARBA00052432"/>
    </source>
</evidence>
<evidence type="ECO:0000256" key="10">
    <source>
        <dbReference type="RuleBase" id="RU363013"/>
    </source>
</evidence>
<comment type="catalytic activity">
    <reaction evidence="8">
        <text>D-glyceraldehyde 3-phosphate = dihydroxyacetone phosphate</text>
        <dbReference type="Rhea" id="RHEA:18585"/>
        <dbReference type="ChEBI" id="CHEBI:57642"/>
        <dbReference type="ChEBI" id="CHEBI:59776"/>
        <dbReference type="EC" id="5.3.1.1"/>
    </reaction>
    <physiologicalReaction direction="left-to-right" evidence="8">
        <dbReference type="Rhea" id="RHEA:18586"/>
    </physiologicalReaction>
</comment>
<dbReference type="NCBIfam" id="TIGR00419">
    <property type="entry name" value="tim"/>
    <property type="match status" value="1"/>
</dbReference>
<dbReference type="GO" id="GO:0019563">
    <property type="term" value="P:glycerol catabolic process"/>
    <property type="evidence" value="ECO:0007669"/>
    <property type="project" value="TreeGrafter"/>
</dbReference>
<dbReference type="AlphaFoldDB" id="I7J6F5"/>
<dbReference type="GO" id="GO:0006096">
    <property type="term" value="P:glycolytic process"/>
    <property type="evidence" value="ECO:0007669"/>
    <property type="project" value="UniProtKB-UniPathway"/>
</dbReference>
<evidence type="ECO:0000256" key="2">
    <source>
        <dbReference type="ARBA" id="ARBA00004742"/>
    </source>
</evidence>
<dbReference type="PANTHER" id="PTHR21139:SF2">
    <property type="entry name" value="TRIOSEPHOSPHATE ISOMERASE"/>
    <property type="match status" value="1"/>
</dbReference>
<dbReference type="UniPathway" id="UPA00138"/>
<proteinExistence type="inferred from homology"/>
<dbReference type="EC" id="5.3.1.1" evidence="10"/>
<dbReference type="Gene3D" id="3.20.20.70">
    <property type="entry name" value="Aldolase class I"/>
    <property type="match status" value="1"/>
</dbReference>
<dbReference type="RefSeq" id="XP_012648351.1">
    <property type="nucleotide sequence ID" value="XM_012792897.1"/>
</dbReference>
<dbReference type="GO" id="GO:0006094">
    <property type="term" value="P:gluconeogenesis"/>
    <property type="evidence" value="ECO:0007669"/>
    <property type="project" value="UniProtKB-UniPathway"/>
</dbReference>
<comment type="pathway">
    <text evidence="1 10">Carbohydrate degradation; glycolysis; D-glyceraldehyde 3-phosphate from glycerone phosphate: step 1/1.</text>
</comment>
<dbReference type="InterPro" id="IPR013785">
    <property type="entry name" value="Aldolase_TIM"/>
</dbReference>
<evidence type="ECO:0000256" key="5">
    <source>
        <dbReference type="ARBA" id="ARBA00022432"/>
    </source>
</evidence>
<reference evidence="11 12" key="2">
    <citation type="journal article" date="2013" name="PLoS ONE">
        <title>Whole genome mapping and re-organization of the nuclear and mitochondrial genomes of Babesia microti isolates.</title>
        <authorList>
            <person name="Cornillot E."/>
            <person name="Dassouli A."/>
            <person name="Garg A."/>
            <person name="Pachikara N."/>
            <person name="Randazzo S."/>
            <person name="Depoix D."/>
            <person name="Carcy B."/>
            <person name="Delbecq S."/>
            <person name="Frutos R."/>
            <person name="Silva J.C."/>
            <person name="Sutton R."/>
            <person name="Krause P.J."/>
            <person name="Mamoun C.B."/>
        </authorList>
    </citation>
    <scope>NUCLEOTIDE SEQUENCE [LARGE SCALE GENOMIC DNA]</scope>
    <source>
        <strain evidence="11 12">RI</strain>
    </source>
</reference>
<dbReference type="InterPro" id="IPR020861">
    <property type="entry name" value="Triosephosphate_isomerase_AS"/>
</dbReference>
<keyword evidence="6 10" id="KW-0324">Glycolysis</keyword>
<dbReference type="HAMAP" id="MF_00147_B">
    <property type="entry name" value="TIM_B"/>
    <property type="match status" value="1"/>
</dbReference>
<dbReference type="InterPro" id="IPR035990">
    <property type="entry name" value="TIM_sf"/>
</dbReference>
<protein>
    <recommendedName>
        <fullName evidence="10">Triosephosphate isomerase</fullName>
        <ecNumber evidence="10">5.3.1.1</ecNumber>
    </recommendedName>
</protein>
<dbReference type="PANTHER" id="PTHR21139">
    <property type="entry name" value="TRIOSEPHOSPHATE ISOMERASE"/>
    <property type="match status" value="1"/>
</dbReference>
<dbReference type="GeneID" id="24424370"/>
<dbReference type="CDD" id="cd00311">
    <property type="entry name" value="TIM"/>
    <property type="match status" value="1"/>
</dbReference>
<dbReference type="PROSITE" id="PS00171">
    <property type="entry name" value="TIM_1"/>
    <property type="match status" value="1"/>
</dbReference>
<dbReference type="GO" id="GO:0046166">
    <property type="term" value="P:glyceraldehyde-3-phosphate biosynthetic process"/>
    <property type="evidence" value="ECO:0007669"/>
    <property type="project" value="TreeGrafter"/>
</dbReference>
<comment type="similarity">
    <text evidence="3 10">Belongs to the triosephosphate isomerase family.</text>
</comment>
<reference evidence="11 12" key="3">
    <citation type="journal article" date="2016" name="Sci. Rep.">
        <title>Genome-wide diversity and gene expression profiling of Babesia microti isolates identify polymorphic genes that mediate host-pathogen interactions.</title>
        <authorList>
            <person name="Silva J.C."/>
            <person name="Cornillot E."/>
            <person name="McCracken C."/>
            <person name="Usmani-Brown S."/>
            <person name="Dwivedi A."/>
            <person name="Ifeonu O.O."/>
            <person name="Crabtree J."/>
            <person name="Gotia H.T."/>
            <person name="Virji A.Z."/>
            <person name="Reynes C."/>
            <person name="Colinge J."/>
            <person name="Kumar V."/>
            <person name="Lawres L."/>
            <person name="Pazzi J.E."/>
            <person name="Pablo J.V."/>
            <person name="Hung C."/>
            <person name="Brancato J."/>
            <person name="Kumari P."/>
            <person name="Orvis J."/>
            <person name="Tretina K."/>
            <person name="Chibucos M."/>
            <person name="Ott S."/>
            <person name="Sadzewicz L."/>
            <person name="Sengamalay N."/>
            <person name="Shetty A.C."/>
            <person name="Su Q."/>
            <person name="Tallon L."/>
            <person name="Fraser C.M."/>
            <person name="Frutos R."/>
            <person name="Molina D.M."/>
            <person name="Krause P.J."/>
            <person name="Ben Mamoun C."/>
        </authorList>
    </citation>
    <scope>NUCLEOTIDE SEQUENCE [LARGE SCALE GENOMIC DNA]</scope>
    <source>
        <strain evidence="11 12">RI</strain>
    </source>
</reference>
<dbReference type="OMA" id="NWKMHMT"/>
<evidence type="ECO:0000256" key="4">
    <source>
        <dbReference type="ARBA" id="ARBA00011738"/>
    </source>
</evidence>
<evidence type="ECO:0000313" key="11">
    <source>
        <dbReference type="EMBL" id="CCF73742.1"/>
    </source>
</evidence>
<reference evidence="11 12" key="1">
    <citation type="journal article" date="2012" name="Nucleic Acids Res.">
        <title>Sequencing of the smallest Apicomplexan genome from the human pathogen Babesia microti.</title>
        <authorList>
            <person name="Cornillot E."/>
            <person name="Hadj-Kaddour K."/>
            <person name="Dassouli A."/>
            <person name="Noel B."/>
            <person name="Ranwez V."/>
            <person name="Vacherie B."/>
            <person name="Augagneur Y."/>
            <person name="Bres V."/>
            <person name="Duclos A."/>
            <person name="Randazzo S."/>
            <person name="Carcy B."/>
            <person name="Debierre-Grockiego F."/>
            <person name="Delbecq S."/>
            <person name="Moubri-Menage K."/>
            <person name="Shams-Eldin H."/>
            <person name="Usmani-Brown S."/>
            <person name="Bringaud F."/>
            <person name="Wincker P."/>
            <person name="Vivares C.P."/>
            <person name="Schwarz R.T."/>
            <person name="Schetters T.P."/>
            <person name="Krause P.J."/>
            <person name="Gorenflot A."/>
            <person name="Berry V."/>
            <person name="Barbe V."/>
            <person name="Ben Mamoun C."/>
        </authorList>
    </citation>
    <scope>NUCLEOTIDE SEQUENCE [LARGE SCALE GENOMIC DNA]</scope>
    <source>
        <strain evidence="11 12">RI</strain>
    </source>
</reference>
<evidence type="ECO:0000256" key="9">
    <source>
        <dbReference type="ARBA" id="ARBA00056661"/>
    </source>
</evidence>
<evidence type="ECO:0000256" key="6">
    <source>
        <dbReference type="ARBA" id="ARBA00023152"/>
    </source>
</evidence>
<dbReference type="Pfam" id="PF00121">
    <property type="entry name" value="TIM"/>
    <property type="match status" value="1"/>
</dbReference>
<keyword evidence="5 10" id="KW-0312">Gluconeogenesis</keyword>
<dbReference type="GO" id="GO:0005829">
    <property type="term" value="C:cytosol"/>
    <property type="evidence" value="ECO:0007669"/>
    <property type="project" value="TreeGrafter"/>
</dbReference>
<dbReference type="PROSITE" id="PS51440">
    <property type="entry name" value="TIM_2"/>
    <property type="match status" value="1"/>
</dbReference>
<comment type="function">
    <text evidence="9">Catalyzes the interconversion of glyceraldehyde 3-phosphate and dihydroxyacetone phosphate in the glycolytic and gluconeogenic pathways.</text>
</comment>